<accession>A0ABS9SX49</accession>
<comment type="caution">
    <text evidence="1">The sequence shown here is derived from an EMBL/GenBank/DDBJ whole genome shotgun (WGS) entry which is preliminary data.</text>
</comment>
<reference evidence="1" key="1">
    <citation type="submission" date="2022-03" db="EMBL/GenBank/DDBJ databases">
        <authorList>
            <person name="Santos J.D.N."/>
            <person name="Kallscheuer N."/>
            <person name="Jogler C."/>
            <person name="Lage O.M."/>
        </authorList>
    </citation>
    <scope>NUCLEOTIDE SEQUENCE</scope>
    <source>
        <strain evidence="1">M600PL45_2</strain>
    </source>
</reference>
<evidence type="ECO:0000313" key="2">
    <source>
        <dbReference type="Proteomes" id="UP001166784"/>
    </source>
</evidence>
<name>A0ABS9SX49_9ACTN</name>
<keyword evidence="2" id="KW-1185">Reference proteome</keyword>
<dbReference type="Proteomes" id="UP001166784">
    <property type="component" value="Unassembled WGS sequence"/>
</dbReference>
<sequence>MAKDRQAASGKVEEALEAREVLGAALRRAGIQLPALDFRPVGGGVDVYGLVSLGECSAPVARELASVIAKGAGR</sequence>
<dbReference type="EMBL" id="JAKWJU010000002">
    <property type="protein sequence ID" value="MCH6160850.1"/>
    <property type="molecule type" value="Genomic_DNA"/>
</dbReference>
<dbReference type="RefSeq" id="WP_241058875.1">
    <property type="nucleotide sequence ID" value="NZ_JAKWJU010000002.1"/>
</dbReference>
<protein>
    <submittedName>
        <fullName evidence="1">Uncharacterized protein</fullName>
    </submittedName>
</protein>
<reference evidence="1" key="2">
    <citation type="journal article" date="2023" name="Int. J. Syst. Evol. Microbiol.">
        <title>Streptomyces marispadix sp. nov., isolated from marine beach sediment of the Northern Coast of Portugal.</title>
        <authorList>
            <person name="dos Santos J.D.N."/>
            <person name="Vitorino I.R."/>
            <person name="Kallscheuer N."/>
            <person name="Srivastava A."/>
            <person name="Krautwurst S."/>
            <person name="Marz M."/>
            <person name="Jogler C."/>
            <person name="Lobo Da Cunha A."/>
            <person name="Catita J."/>
            <person name="Goncalves H."/>
            <person name="Gonzalez I."/>
            <person name="Reyes F."/>
            <person name="Lage O.M."/>
        </authorList>
    </citation>
    <scope>NUCLEOTIDE SEQUENCE</scope>
    <source>
        <strain evidence="1">M600PL45_2</strain>
    </source>
</reference>
<organism evidence="1 2">
    <name type="scientific">Streptomyces marispadix</name>
    <dbReference type="NCBI Taxonomy" id="2922868"/>
    <lineage>
        <taxon>Bacteria</taxon>
        <taxon>Bacillati</taxon>
        <taxon>Actinomycetota</taxon>
        <taxon>Actinomycetes</taxon>
        <taxon>Kitasatosporales</taxon>
        <taxon>Streptomycetaceae</taxon>
        <taxon>Streptomyces</taxon>
    </lineage>
</organism>
<proteinExistence type="predicted"/>
<gene>
    <name evidence="1" type="ORF">MMA15_10695</name>
</gene>
<evidence type="ECO:0000313" key="1">
    <source>
        <dbReference type="EMBL" id="MCH6160850.1"/>
    </source>
</evidence>